<feature type="transmembrane region" description="Helical" evidence="10">
    <location>
        <begin position="155"/>
        <end position="176"/>
    </location>
</feature>
<accession>A0A6N1X2R7</accession>
<feature type="transmembrane region" description="Helical" evidence="10">
    <location>
        <begin position="419"/>
        <end position="439"/>
    </location>
</feature>
<evidence type="ECO:0000256" key="10">
    <source>
        <dbReference type="SAM" id="Phobius"/>
    </source>
</evidence>
<dbReference type="EMBL" id="CP054840">
    <property type="protein sequence ID" value="QKV53724.1"/>
    <property type="molecule type" value="Genomic_DNA"/>
</dbReference>
<dbReference type="InterPro" id="IPR048279">
    <property type="entry name" value="MdtK-like"/>
</dbReference>
<evidence type="ECO:0000256" key="4">
    <source>
        <dbReference type="ARBA" id="ARBA00022475"/>
    </source>
</evidence>
<evidence type="ECO:0000256" key="5">
    <source>
        <dbReference type="ARBA" id="ARBA00022692"/>
    </source>
</evidence>
<feature type="transmembrane region" description="Helical" evidence="10">
    <location>
        <begin position="39"/>
        <end position="66"/>
    </location>
</feature>
<comment type="subcellular location">
    <subcellularLocation>
        <location evidence="1">Cell inner membrane</location>
        <topology evidence="1">Multi-pass membrane protein</topology>
    </subcellularLocation>
</comment>
<feature type="transmembrane region" description="Helical" evidence="10">
    <location>
        <begin position="87"/>
        <end position="105"/>
    </location>
</feature>
<evidence type="ECO:0000256" key="7">
    <source>
        <dbReference type="ARBA" id="ARBA00023065"/>
    </source>
</evidence>
<keyword evidence="6 10" id="KW-1133">Transmembrane helix</keyword>
<dbReference type="GO" id="GO:0042910">
    <property type="term" value="F:xenobiotic transmembrane transporter activity"/>
    <property type="evidence" value="ECO:0007669"/>
    <property type="project" value="InterPro"/>
</dbReference>
<dbReference type="PANTHER" id="PTHR43298">
    <property type="entry name" value="MULTIDRUG RESISTANCE PROTEIN NORM-RELATED"/>
    <property type="match status" value="1"/>
</dbReference>
<feature type="transmembrane region" description="Helical" evidence="10">
    <location>
        <begin position="313"/>
        <end position="333"/>
    </location>
</feature>
<evidence type="ECO:0000256" key="9">
    <source>
        <dbReference type="ARBA" id="ARBA00031636"/>
    </source>
</evidence>
<dbReference type="PANTHER" id="PTHR43298:SF2">
    <property type="entry name" value="FMN_FAD EXPORTER YEEO-RELATED"/>
    <property type="match status" value="1"/>
</dbReference>
<dbReference type="GO" id="GO:0006811">
    <property type="term" value="P:monoatomic ion transport"/>
    <property type="evidence" value="ECO:0007669"/>
    <property type="project" value="UniProtKB-KW"/>
</dbReference>
<keyword evidence="8 10" id="KW-0472">Membrane</keyword>
<keyword evidence="7" id="KW-0406">Ion transport</keyword>
<dbReference type="GO" id="GO:0015297">
    <property type="term" value="F:antiporter activity"/>
    <property type="evidence" value="ECO:0007669"/>
    <property type="project" value="UniProtKB-KW"/>
</dbReference>
<keyword evidence="4" id="KW-1003">Cell membrane</keyword>
<organism evidence="11 12">
    <name type="scientific">Comamonas antarctica</name>
    <dbReference type="NCBI Taxonomy" id="2743470"/>
    <lineage>
        <taxon>Bacteria</taxon>
        <taxon>Pseudomonadati</taxon>
        <taxon>Pseudomonadota</taxon>
        <taxon>Betaproteobacteria</taxon>
        <taxon>Burkholderiales</taxon>
        <taxon>Comamonadaceae</taxon>
        <taxon>Comamonas</taxon>
    </lineage>
</organism>
<dbReference type="RefSeq" id="WP_175504530.1">
    <property type="nucleotide sequence ID" value="NZ_CAURQT010000016.1"/>
</dbReference>
<feature type="transmembrane region" description="Helical" evidence="10">
    <location>
        <begin position="234"/>
        <end position="260"/>
    </location>
</feature>
<feature type="transmembrane region" description="Helical" evidence="10">
    <location>
        <begin position="12"/>
        <end position="33"/>
    </location>
</feature>
<sequence length="451" mass="48115">MKSELSTIARHALTVLAGQLAIMAFGVTDTIVAGRYSPAALAALSVGSAVFISVYISLMGILQALLPLWAEQRGAGRLPAVGRSLRQSLYLCLGICVIGMSVLLAPDALLRWADVPDALKADVRHYLNILAWGLPPAMLFRIYSTLNQSLGRPQLVTWLQVGSLGLKLPLSIWFTFGGAGLPALGVAGCAWATLVVNYTLLGVGLWLVRTRALYAPLQLWQRMERPDWQQIGQFLRLGLPAGLAILVEVTSFTLVALFVARQGNLAAASHQIAANLAAVCYMVPLSLSIACSARVSWWRGAGNEAHARQLVVLGWRLAALMGLLLGGLLLLGRHALASVYTSDAEVAALAASLLLWVALYHAADAVQCFCVFVLRCYRITVAPLLTYCVLLWGGGLAGGYWLAYGGIGPWSGRPTPAPFWAASALALAVTAIAFSALLWRALRPRTAPRAG</sequence>
<dbReference type="KEGG" id="aant:HUK68_12940"/>
<evidence type="ECO:0000256" key="6">
    <source>
        <dbReference type="ARBA" id="ARBA00022989"/>
    </source>
</evidence>
<gene>
    <name evidence="11" type="ORF">HUK68_12940</name>
</gene>
<feature type="transmembrane region" description="Helical" evidence="10">
    <location>
        <begin position="125"/>
        <end position="143"/>
    </location>
</feature>
<feature type="transmembrane region" description="Helical" evidence="10">
    <location>
        <begin position="384"/>
        <end position="407"/>
    </location>
</feature>
<name>A0A6N1X2R7_9BURK</name>
<evidence type="ECO:0000256" key="1">
    <source>
        <dbReference type="ARBA" id="ARBA00004429"/>
    </source>
</evidence>
<feature type="transmembrane region" description="Helical" evidence="10">
    <location>
        <begin position="353"/>
        <end position="377"/>
    </location>
</feature>
<dbReference type="PIRSF" id="PIRSF006603">
    <property type="entry name" value="DinF"/>
    <property type="match status" value="1"/>
</dbReference>
<evidence type="ECO:0000256" key="8">
    <source>
        <dbReference type="ARBA" id="ARBA00023136"/>
    </source>
</evidence>
<evidence type="ECO:0000313" key="12">
    <source>
        <dbReference type="Proteomes" id="UP000509579"/>
    </source>
</evidence>
<dbReference type="InterPro" id="IPR002528">
    <property type="entry name" value="MATE_fam"/>
</dbReference>
<evidence type="ECO:0000313" key="11">
    <source>
        <dbReference type="EMBL" id="QKV53724.1"/>
    </source>
</evidence>
<feature type="transmembrane region" description="Helical" evidence="10">
    <location>
        <begin position="272"/>
        <end position="293"/>
    </location>
</feature>
<protein>
    <recommendedName>
        <fullName evidence="9">Multidrug-efflux transporter</fullName>
    </recommendedName>
</protein>
<keyword evidence="12" id="KW-1185">Reference proteome</keyword>
<evidence type="ECO:0000256" key="2">
    <source>
        <dbReference type="ARBA" id="ARBA00022448"/>
    </source>
</evidence>
<feature type="transmembrane region" description="Helical" evidence="10">
    <location>
        <begin position="182"/>
        <end position="208"/>
    </location>
</feature>
<keyword evidence="2" id="KW-0813">Transport</keyword>
<dbReference type="NCBIfam" id="TIGR00797">
    <property type="entry name" value="matE"/>
    <property type="match status" value="1"/>
</dbReference>
<reference evidence="11 12" key="1">
    <citation type="submission" date="2020-06" db="EMBL/GenBank/DDBJ databases">
        <title>Acidovorax antarctica sp. nov., isolated from Corinth ice sheet soil, Antarctic Fields Peninsula.</title>
        <authorList>
            <person name="Xu Q."/>
            <person name="Peng F."/>
        </authorList>
    </citation>
    <scope>NUCLEOTIDE SEQUENCE [LARGE SCALE GENOMIC DNA]</scope>
    <source>
        <strain evidence="11 12">16-35-5</strain>
    </source>
</reference>
<evidence type="ECO:0000256" key="3">
    <source>
        <dbReference type="ARBA" id="ARBA00022449"/>
    </source>
</evidence>
<keyword evidence="5 10" id="KW-0812">Transmembrane</keyword>
<keyword evidence="3" id="KW-0050">Antiport</keyword>
<dbReference type="GO" id="GO:0005886">
    <property type="term" value="C:plasma membrane"/>
    <property type="evidence" value="ECO:0007669"/>
    <property type="project" value="UniProtKB-SubCell"/>
</dbReference>
<dbReference type="Proteomes" id="UP000509579">
    <property type="component" value="Chromosome"/>
</dbReference>
<dbReference type="Pfam" id="PF01554">
    <property type="entry name" value="MatE"/>
    <property type="match status" value="2"/>
</dbReference>
<proteinExistence type="predicted"/>
<dbReference type="InterPro" id="IPR050222">
    <property type="entry name" value="MATE_MdtK"/>
</dbReference>
<dbReference type="AlphaFoldDB" id="A0A6N1X2R7"/>